<dbReference type="GO" id="GO:0005737">
    <property type="term" value="C:cytoplasm"/>
    <property type="evidence" value="ECO:0007669"/>
    <property type="project" value="InterPro"/>
</dbReference>
<sequence>MPATETIIRNARLNEAELISRMTDAYAGKGIMLKRPVESIIEHIRNFFVAEYQGRLIGCCAVAFYTVKLAEIRSLAVADEFRGKGIGSLLVRKAESVLTEEGVREVFVLTLSPGFFGKMGYKEIEKEYFPQKIWRDCTNCPKLMACDEIAMVRTLNHKTDPNP</sequence>
<evidence type="ECO:0000313" key="4">
    <source>
        <dbReference type="EMBL" id="HHE32018.1"/>
    </source>
</evidence>
<gene>
    <name evidence="4" type="ORF">ENL07_05180</name>
</gene>
<dbReference type="AlphaFoldDB" id="A0A7C5H8J4"/>
<reference evidence="4" key="1">
    <citation type="journal article" date="2020" name="mSystems">
        <title>Genome- and Community-Level Interaction Insights into Carbon Utilization and Element Cycling Functions of Hydrothermarchaeota in Hydrothermal Sediment.</title>
        <authorList>
            <person name="Zhou Z."/>
            <person name="Liu Y."/>
            <person name="Xu W."/>
            <person name="Pan J."/>
            <person name="Luo Z.H."/>
            <person name="Li M."/>
        </authorList>
    </citation>
    <scope>NUCLEOTIDE SEQUENCE [LARGE SCALE GENOMIC DNA]</scope>
    <source>
        <strain evidence="4">HyVt-633</strain>
    </source>
</reference>
<name>A0A7C5H8J4_9CHLB</name>
<dbReference type="GO" id="GO:0004042">
    <property type="term" value="F:L-glutamate N-acetyltransferase activity"/>
    <property type="evidence" value="ECO:0007669"/>
    <property type="project" value="InterPro"/>
</dbReference>
<dbReference type="Proteomes" id="UP000886058">
    <property type="component" value="Unassembled WGS sequence"/>
</dbReference>
<dbReference type="Gene3D" id="3.40.630.30">
    <property type="match status" value="1"/>
</dbReference>
<dbReference type="PROSITE" id="PS51186">
    <property type="entry name" value="GNAT"/>
    <property type="match status" value="1"/>
</dbReference>
<organism evidence="4">
    <name type="scientific">Chlorobaculum parvum</name>
    <dbReference type="NCBI Taxonomy" id="274539"/>
    <lineage>
        <taxon>Bacteria</taxon>
        <taxon>Pseudomonadati</taxon>
        <taxon>Chlorobiota</taxon>
        <taxon>Chlorobiia</taxon>
        <taxon>Chlorobiales</taxon>
        <taxon>Chlorobiaceae</taxon>
        <taxon>Chlorobaculum</taxon>
    </lineage>
</organism>
<comment type="caution">
    <text evidence="4">The sequence shown here is derived from an EMBL/GenBank/DDBJ whole genome shotgun (WGS) entry which is preliminary data.</text>
</comment>
<dbReference type="InterPro" id="IPR000182">
    <property type="entry name" value="GNAT_dom"/>
</dbReference>
<accession>A0A7C5H8J4</accession>
<dbReference type="NCBIfam" id="NF005840">
    <property type="entry name" value="PRK07757.1"/>
    <property type="match status" value="1"/>
</dbReference>
<keyword evidence="1" id="KW-0808">Transferase</keyword>
<dbReference type="InterPro" id="IPR016181">
    <property type="entry name" value="Acyl_CoA_acyltransferase"/>
</dbReference>
<dbReference type="InterPro" id="IPR010167">
    <property type="entry name" value="NH2A_AcTrfase"/>
</dbReference>
<dbReference type="GO" id="GO:0006526">
    <property type="term" value="P:L-arginine biosynthetic process"/>
    <property type="evidence" value="ECO:0007669"/>
    <property type="project" value="InterPro"/>
</dbReference>
<proteinExistence type="predicted"/>
<keyword evidence="2" id="KW-0012">Acyltransferase</keyword>
<evidence type="ECO:0000256" key="2">
    <source>
        <dbReference type="ARBA" id="ARBA00023315"/>
    </source>
</evidence>
<dbReference type="EMBL" id="DRSQ01000108">
    <property type="protein sequence ID" value="HHE32018.1"/>
    <property type="molecule type" value="Genomic_DNA"/>
</dbReference>
<dbReference type="Pfam" id="PF00583">
    <property type="entry name" value="Acetyltransf_1"/>
    <property type="match status" value="1"/>
</dbReference>
<dbReference type="PANTHER" id="PTHR30602">
    <property type="entry name" value="AMINO-ACID ACETYLTRANSFERASE"/>
    <property type="match status" value="1"/>
</dbReference>
<dbReference type="CDD" id="cd04301">
    <property type="entry name" value="NAT_SF"/>
    <property type="match status" value="1"/>
</dbReference>
<feature type="domain" description="N-acetyltransferase" evidence="3">
    <location>
        <begin position="6"/>
        <end position="156"/>
    </location>
</feature>
<evidence type="ECO:0000256" key="1">
    <source>
        <dbReference type="ARBA" id="ARBA00022679"/>
    </source>
</evidence>
<protein>
    <submittedName>
        <fullName evidence="4">N-acetyltransferase</fullName>
    </submittedName>
</protein>
<dbReference type="PANTHER" id="PTHR30602:SF12">
    <property type="entry name" value="AMINO-ACID ACETYLTRANSFERASE NAGS1, CHLOROPLASTIC-RELATED"/>
    <property type="match status" value="1"/>
</dbReference>
<dbReference type="SUPFAM" id="SSF55729">
    <property type="entry name" value="Acyl-CoA N-acyltransferases (Nat)"/>
    <property type="match status" value="1"/>
</dbReference>
<evidence type="ECO:0000259" key="3">
    <source>
        <dbReference type="PROSITE" id="PS51186"/>
    </source>
</evidence>